<protein>
    <submittedName>
        <fullName evidence="1">Uncharacterized protein</fullName>
    </submittedName>
</protein>
<evidence type="ECO:0000313" key="1">
    <source>
        <dbReference type="EMBL" id="BDT62778.1"/>
    </source>
</evidence>
<dbReference type="EMBL" id="LC738878">
    <property type="protein sequence ID" value="BDT62778.1"/>
    <property type="molecule type" value="Genomic_DNA"/>
</dbReference>
<sequence>MFLHFSSSSSSSTTDNDLNGTIHITDNPQQFLNLITCTYKQNQYNCNQIWKSIKDDNINISESLSMSFQSLVRSITTPDDDIGLLEIEKHQEGFTKIVSIVDEDLLPLIIIITMTI</sequence>
<reference evidence="1" key="1">
    <citation type="submission" date="2022-10" db="EMBL/GenBank/DDBJ databases">
        <title>Genome sequences of endogenous nimaviruses in decapod crustaceans.</title>
        <authorList>
            <person name="Kawato S."/>
            <person name="Nozaki R."/>
            <person name="Kondo H."/>
            <person name="Hirono I."/>
        </authorList>
    </citation>
    <scope>NUCLEOTIDE SEQUENCE</scope>
    <source>
        <strain evidence="1">Tokushima2020</strain>
    </source>
</reference>
<organism evidence="1">
    <name type="scientific">Metapenaeus joyneri majanivirus</name>
    <dbReference type="NCBI Taxonomy" id="2984280"/>
    <lineage>
        <taxon>Viruses</taxon>
        <taxon>Viruses incertae sedis</taxon>
        <taxon>Naldaviricetes</taxon>
        <taxon>Nimaviridae</taxon>
    </lineage>
</organism>
<accession>A0A9C7F0K4</accession>
<proteinExistence type="predicted"/>
<name>A0A9C7F0K4_9VIRU</name>